<dbReference type="SUPFAM" id="SSF54001">
    <property type="entry name" value="Cysteine proteinases"/>
    <property type="match status" value="1"/>
</dbReference>
<feature type="compositionally biased region" description="Basic and acidic residues" evidence="4">
    <location>
        <begin position="216"/>
        <end position="242"/>
    </location>
</feature>
<evidence type="ECO:0000256" key="4">
    <source>
        <dbReference type="SAM" id="MobiDB-lite"/>
    </source>
</evidence>
<feature type="domain" description="Transglutaminase-like" evidence="5">
    <location>
        <begin position="150"/>
        <end position="199"/>
    </location>
</feature>
<feature type="region of interest" description="Disordered" evidence="4">
    <location>
        <begin position="202"/>
        <end position="242"/>
    </location>
</feature>
<gene>
    <name evidence="6" type="ORF">EZS28_041995</name>
</gene>
<dbReference type="OrthoDB" id="409136at2759"/>
<evidence type="ECO:0000256" key="2">
    <source>
        <dbReference type="ARBA" id="ARBA00022723"/>
    </source>
</evidence>
<evidence type="ECO:0000256" key="1">
    <source>
        <dbReference type="ARBA" id="ARBA00009390"/>
    </source>
</evidence>
<dbReference type="InterPro" id="IPR050883">
    <property type="entry name" value="PNGase"/>
</dbReference>
<keyword evidence="2" id="KW-0479">Metal-binding</keyword>
<dbReference type="PANTHER" id="PTHR12143:SF19">
    <property type="entry name" value="PEPTIDE-N(4)-(N-ACETYL-BETA-GLUCOSAMINYL)ASPARAGINE AMIDASE"/>
    <property type="match status" value="1"/>
</dbReference>
<name>A0A5J4TWJ7_9EUKA</name>
<dbReference type="GO" id="GO:0005829">
    <property type="term" value="C:cytosol"/>
    <property type="evidence" value="ECO:0007669"/>
    <property type="project" value="TreeGrafter"/>
</dbReference>
<dbReference type="Proteomes" id="UP000324800">
    <property type="component" value="Unassembled WGS sequence"/>
</dbReference>
<evidence type="ECO:0000313" key="7">
    <source>
        <dbReference type="Proteomes" id="UP000324800"/>
    </source>
</evidence>
<accession>A0A5J4TWJ7</accession>
<feature type="non-terminal residue" evidence="6">
    <location>
        <position position="1"/>
    </location>
</feature>
<evidence type="ECO:0000259" key="5">
    <source>
        <dbReference type="SMART" id="SM00460"/>
    </source>
</evidence>
<dbReference type="AlphaFoldDB" id="A0A5J4TWJ7"/>
<protein>
    <recommendedName>
        <fullName evidence="5">Transglutaminase-like domain-containing protein</fullName>
    </recommendedName>
</protein>
<dbReference type="GO" id="GO:0006516">
    <property type="term" value="P:glycoprotein catabolic process"/>
    <property type="evidence" value="ECO:0007669"/>
    <property type="project" value="TreeGrafter"/>
</dbReference>
<keyword evidence="3" id="KW-0862">Zinc</keyword>
<dbReference type="PANTHER" id="PTHR12143">
    <property type="entry name" value="PEPTIDE N-GLYCANASE PNGASE -RELATED"/>
    <property type="match status" value="1"/>
</dbReference>
<dbReference type="SMART" id="SM00460">
    <property type="entry name" value="TGc"/>
    <property type="match status" value="1"/>
</dbReference>
<dbReference type="GO" id="GO:0000224">
    <property type="term" value="F:peptide-N4-(N-acetyl-beta-glucosaminyl)asparagine amidase activity"/>
    <property type="evidence" value="ECO:0007669"/>
    <property type="project" value="TreeGrafter"/>
</dbReference>
<dbReference type="InterPro" id="IPR002931">
    <property type="entry name" value="Transglutaminase-like"/>
</dbReference>
<comment type="similarity">
    <text evidence="1">Belongs to the transglutaminase-like superfamily. PNGase family.</text>
</comment>
<dbReference type="GO" id="GO:0046872">
    <property type="term" value="F:metal ion binding"/>
    <property type="evidence" value="ECO:0007669"/>
    <property type="project" value="UniProtKB-KW"/>
</dbReference>
<comment type="caution">
    <text evidence="6">The sequence shown here is derived from an EMBL/GenBank/DDBJ whole genome shotgun (WGS) entry which is preliminary data.</text>
</comment>
<organism evidence="6 7">
    <name type="scientific">Streblomastix strix</name>
    <dbReference type="NCBI Taxonomy" id="222440"/>
    <lineage>
        <taxon>Eukaryota</taxon>
        <taxon>Metamonada</taxon>
        <taxon>Preaxostyla</taxon>
        <taxon>Oxymonadida</taxon>
        <taxon>Streblomastigidae</taxon>
        <taxon>Streblomastix</taxon>
    </lineage>
</organism>
<reference evidence="6 7" key="1">
    <citation type="submission" date="2019-03" db="EMBL/GenBank/DDBJ databases">
        <title>Single cell metagenomics reveals metabolic interactions within the superorganism composed of flagellate Streblomastix strix and complex community of Bacteroidetes bacteria on its surface.</title>
        <authorList>
            <person name="Treitli S.C."/>
            <person name="Kolisko M."/>
            <person name="Husnik F."/>
            <person name="Keeling P."/>
            <person name="Hampl V."/>
        </authorList>
    </citation>
    <scope>NUCLEOTIDE SEQUENCE [LARGE SCALE GENOMIC DNA]</scope>
    <source>
        <strain evidence="6">ST1C</strain>
    </source>
</reference>
<dbReference type="GO" id="GO:0005634">
    <property type="term" value="C:nucleus"/>
    <property type="evidence" value="ECO:0007669"/>
    <property type="project" value="TreeGrafter"/>
</dbReference>
<dbReference type="Pfam" id="PF01841">
    <property type="entry name" value="Transglut_core"/>
    <property type="match status" value="1"/>
</dbReference>
<proteinExistence type="inferred from homology"/>
<dbReference type="EMBL" id="SNRW01024157">
    <property type="protein sequence ID" value="KAA6362478.1"/>
    <property type="molecule type" value="Genomic_DNA"/>
</dbReference>
<sequence>DQETIQYYIQSTISQIQASYQTCCLHDTDVQAQIEARKLALEMLPELKEYGVSEYLPAIGDWKEKVMKLKSKKQRQKWGKKTFTFVKFDKIKCDYCGNDALIHNRRQITQEDRQRVGIPLEWRCTRVETYKCIACNQDNLFYRYNNPIQIMKEKKGRCGEFANVFTLICKSIGFHSRLVDDVSSGGGDHVWTEIYDETGLGKKMDEMMNDEQELDEQNKQGKDKQELEQNEKRHLIEEKFNK</sequence>
<dbReference type="Gene3D" id="3.10.620.30">
    <property type="match status" value="1"/>
</dbReference>
<evidence type="ECO:0000313" key="6">
    <source>
        <dbReference type="EMBL" id="KAA6362478.1"/>
    </source>
</evidence>
<evidence type="ECO:0000256" key="3">
    <source>
        <dbReference type="ARBA" id="ARBA00022833"/>
    </source>
</evidence>
<dbReference type="InterPro" id="IPR038765">
    <property type="entry name" value="Papain-like_cys_pep_sf"/>
</dbReference>